<sequence length="373" mass="41611">MELHKAVIHELVKEPAKGENNAIPASIIEAEDLLDSADEPTIKLIESIQSLYGTKGNASSQGTFDSNGAYTFPAEFNNYIDSNGEDNDFLKMTMNAMENLVKEAKDENFATGGYIVFAFYSQNGEEFVLGAMVKKRDGITLKNLVPETVQEVDLSKLHQAVKVNLTRYLAVKDAEEADDQDTYAPYLSFISPKLNKNAAGYFMSAFGCTDAIPAKILTESAINAVRDFFSDNQELENYSTEAYDSVVSYLDSTLKREDKSCVLEELNHLVNQLIPIELAEKYTDKFVVFANNEPYCIPERFYTNSSAVTKAKKLNIKGLHGAWSLNVEKRVLGSSVNDDVQFVHRGAESYVTIRNLPEKIIDKLVIALDDRQN</sequence>
<dbReference type="Proteomes" id="UP000622604">
    <property type="component" value="Unassembled WGS sequence"/>
</dbReference>
<comment type="caution">
    <text evidence="4">The sequence shown here is derived from an EMBL/GenBank/DDBJ whole genome shotgun (WGS) entry which is preliminary data.</text>
</comment>
<dbReference type="InterPro" id="IPR007358">
    <property type="entry name" value="Nucleoid_associated_NdpA"/>
</dbReference>
<evidence type="ECO:0000313" key="5">
    <source>
        <dbReference type="Proteomes" id="UP000622604"/>
    </source>
</evidence>
<dbReference type="AlphaFoldDB" id="A0A8H9IFP6"/>
<dbReference type="GO" id="GO:0043590">
    <property type="term" value="C:bacterial nucleoid"/>
    <property type="evidence" value="ECO:0007669"/>
    <property type="project" value="TreeGrafter"/>
</dbReference>
<dbReference type="GO" id="GO:0003690">
    <property type="term" value="F:double-stranded DNA binding"/>
    <property type="evidence" value="ECO:0007669"/>
    <property type="project" value="TreeGrafter"/>
</dbReference>
<comment type="similarity">
    <text evidence="2">Belongs to the YejK family.</text>
</comment>
<dbReference type="RefSeq" id="WP_191866876.1">
    <property type="nucleotide sequence ID" value="NZ_BMZC01000012.1"/>
</dbReference>
<dbReference type="Pfam" id="PF04245">
    <property type="entry name" value="NA37"/>
    <property type="match status" value="1"/>
</dbReference>
<accession>A0A8H9IFP6</accession>
<dbReference type="GO" id="GO:0003727">
    <property type="term" value="F:single-stranded RNA binding"/>
    <property type="evidence" value="ECO:0007669"/>
    <property type="project" value="TreeGrafter"/>
</dbReference>
<proteinExistence type="inferred from homology"/>
<protein>
    <recommendedName>
        <fullName evidence="6">Nucleoid-associated protein</fullName>
    </recommendedName>
</protein>
<organism evidence="4 5">
    <name type="scientific">Paraglaciecola chathamensis</name>
    <dbReference type="NCBI Taxonomy" id="368405"/>
    <lineage>
        <taxon>Bacteria</taxon>
        <taxon>Pseudomonadati</taxon>
        <taxon>Pseudomonadota</taxon>
        <taxon>Gammaproteobacteria</taxon>
        <taxon>Alteromonadales</taxon>
        <taxon>Alteromonadaceae</taxon>
        <taxon>Paraglaciecola</taxon>
    </lineage>
</organism>
<evidence type="ECO:0000256" key="1">
    <source>
        <dbReference type="ARBA" id="ARBA00004453"/>
    </source>
</evidence>
<gene>
    <name evidence="4" type="ORF">GCM10011274_36940</name>
</gene>
<dbReference type="PANTHER" id="PTHR38772">
    <property type="match status" value="1"/>
</dbReference>
<name>A0A8H9IFP6_9ALTE</name>
<keyword evidence="3" id="KW-0963">Cytoplasm</keyword>
<evidence type="ECO:0000313" key="4">
    <source>
        <dbReference type="EMBL" id="GGZ75263.1"/>
    </source>
</evidence>
<evidence type="ECO:0000256" key="2">
    <source>
        <dbReference type="ARBA" id="ARBA00009035"/>
    </source>
</evidence>
<evidence type="ECO:0008006" key="6">
    <source>
        <dbReference type="Google" id="ProtNLM"/>
    </source>
</evidence>
<reference evidence="4" key="2">
    <citation type="submission" date="2020-09" db="EMBL/GenBank/DDBJ databases">
        <authorList>
            <person name="Sun Q."/>
            <person name="Kim S."/>
        </authorList>
    </citation>
    <scope>NUCLEOTIDE SEQUENCE</scope>
    <source>
        <strain evidence="4">KCTC 32337</strain>
    </source>
</reference>
<reference evidence="4" key="1">
    <citation type="journal article" date="2014" name="Int. J. Syst. Evol. Microbiol.">
        <title>Complete genome sequence of Corynebacterium casei LMG S-19264T (=DSM 44701T), isolated from a smear-ripened cheese.</title>
        <authorList>
            <consortium name="US DOE Joint Genome Institute (JGI-PGF)"/>
            <person name="Walter F."/>
            <person name="Albersmeier A."/>
            <person name="Kalinowski J."/>
            <person name="Ruckert C."/>
        </authorList>
    </citation>
    <scope>NUCLEOTIDE SEQUENCE</scope>
    <source>
        <strain evidence="4">KCTC 32337</strain>
    </source>
</reference>
<dbReference type="EMBL" id="BMZC01000012">
    <property type="protein sequence ID" value="GGZ75263.1"/>
    <property type="molecule type" value="Genomic_DNA"/>
</dbReference>
<dbReference type="PANTHER" id="PTHR38772:SF1">
    <property type="entry name" value="NUCLEOID-ASSOCIATED PROTEIN YEJK"/>
    <property type="match status" value="1"/>
</dbReference>
<evidence type="ECO:0000256" key="3">
    <source>
        <dbReference type="ARBA" id="ARBA00022490"/>
    </source>
</evidence>
<comment type="subcellular location">
    <subcellularLocation>
        <location evidence="1">Cytoplasm</location>
        <location evidence="1">Nucleoid</location>
    </subcellularLocation>
</comment>